<comment type="caution">
    <text evidence="1">The sequence shown here is derived from an EMBL/GenBank/DDBJ whole genome shotgun (WGS) entry which is preliminary data.</text>
</comment>
<gene>
    <name evidence="1" type="ORF">HZA66_14100</name>
</gene>
<dbReference type="Gene3D" id="1.20.1260.10">
    <property type="match status" value="1"/>
</dbReference>
<name>A0A933W2S0_RHOPL</name>
<dbReference type="InterPro" id="IPR012347">
    <property type="entry name" value="Ferritin-like"/>
</dbReference>
<dbReference type="EMBL" id="JACRJB010000039">
    <property type="protein sequence ID" value="MBI5130568.1"/>
    <property type="molecule type" value="Genomic_DNA"/>
</dbReference>
<protein>
    <submittedName>
        <fullName evidence="1">Uncharacterized protein</fullName>
    </submittedName>
</protein>
<accession>A0A933W2S0</accession>
<dbReference type="AlphaFoldDB" id="A0A933W2S0"/>
<organism evidence="1 2">
    <name type="scientific">Rhodopseudomonas palustris</name>
    <dbReference type="NCBI Taxonomy" id="1076"/>
    <lineage>
        <taxon>Bacteria</taxon>
        <taxon>Pseudomonadati</taxon>
        <taxon>Pseudomonadota</taxon>
        <taxon>Alphaproteobacteria</taxon>
        <taxon>Hyphomicrobiales</taxon>
        <taxon>Nitrobacteraceae</taxon>
        <taxon>Rhodopseudomonas</taxon>
    </lineage>
</organism>
<dbReference type="SUPFAM" id="SSF47240">
    <property type="entry name" value="Ferritin-like"/>
    <property type="match status" value="1"/>
</dbReference>
<evidence type="ECO:0000313" key="1">
    <source>
        <dbReference type="EMBL" id="MBI5130568.1"/>
    </source>
</evidence>
<dbReference type="InterPro" id="IPR009078">
    <property type="entry name" value="Ferritin-like_SF"/>
</dbReference>
<proteinExistence type="predicted"/>
<evidence type="ECO:0000313" key="2">
    <source>
        <dbReference type="Proteomes" id="UP000782519"/>
    </source>
</evidence>
<reference evidence="1" key="1">
    <citation type="submission" date="2020-07" db="EMBL/GenBank/DDBJ databases">
        <title>Huge and variable diversity of episymbiotic CPR bacteria and DPANN archaea in groundwater ecosystems.</title>
        <authorList>
            <person name="He C.Y."/>
            <person name="Keren R."/>
            <person name="Whittaker M."/>
            <person name="Farag I.F."/>
            <person name="Doudna J."/>
            <person name="Cate J.H.D."/>
            <person name="Banfield J.F."/>
        </authorList>
    </citation>
    <scope>NUCLEOTIDE SEQUENCE</scope>
    <source>
        <strain evidence="1">NC_groundwater_1818_Pr3_B-0.1um_66_35</strain>
    </source>
</reference>
<dbReference type="Proteomes" id="UP000782519">
    <property type="component" value="Unassembled WGS sequence"/>
</dbReference>
<sequence>MRSTPLLAEPPSAIVNDLAELYAIALMQAETAASRYDGLVSELTDGTEGSNDAVRDVFATLGAREWRRVEDIRLVCSTSTNKPAVASAWRSADLIASDELSDLAHSALATPYQAWAVAVRHRQRAFIFWTYVAAQATRPNIQSVCETMAREALADADQLRRERRSAWRSARAAADAEPDGRPFGELSSAALIESLLFKEVVRWAQALPATERDALLLAAGYSAAELAAAELEFPAAPDDDTLDAVRQRTIRYAEQVTMIYLDEADQAADQTGLDLAQKLASSSIARLARLRSSAFARQH</sequence>